<evidence type="ECO:0000313" key="4">
    <source>
        <dbReference type="Proteomes" id="UP001596409"/>
    </source>
</evidence>
<keyword evidence="2" id="KW-0812">Transmembrane</keyword>
<protein>
    <submittedName>
        <fullName evidence="3">Uncharacterized protein</fullName>
    </submittedName>
</protein>
<name>A0ABW2E096_9ACTN</name>
<keyword evidence="2" id="KW-0472">Membrane</keyword>
<evidence type="ECO:0000256" key="1">
    <source>
        <dbReference type="SAM" id="MobiDB-lite"/>
    </source>
</evidence>
<evidence type="ECO:0000256" key="2">
    <source>
        <dbReference type="SAM" id="Phobius"/>
    </source>
</evidence>
<evidence type="ECO:0000313" key="3">
    <source>
        <dbReference type="EMBL" id="MFC7013404.1"/>
    </source>
</evidence>
<reference evidence="4" key="1">
    <citation type="journal article" date="2019" name="Int. J. Syst. Evol. Microbiol.">
        <title>The Global Catalogue of Microorganisms (GCM) 10K type strain sequencing project: providing services to taxonomists for standard genome sequencing and annotation.</title>
        <authorList>
            <consortium name="The Broad Institute Genomics Platform"/>
            <consortium name="The Broad Institute Genome Sequencing Center for Infectious Disease"/>
            <person name="Wu L."/>
            <person name="Ma J."/>
        </authorList>
    </citation>
    <scope>NUCLEOTIDE SEQUENCE [LARGE SCALE GENOMIC DNA]</scope>
    <source>
        <strain evidence="4">JCM 4855</strain>
    </source>
</reference>
<keyword evidence="2" id="KW-1133">Transmembrane helix</keyword>
<dbReference type="RefSeq" id="WP_229880480.1">
    <property type="nucleotide sequence ID" value="NZ_BMWA01000004.1"/>
</dbReference>
<organism evidence="3 4">
    <name type="scientific">Streptomyces viridiviolaceus</name>
    <dbReference type="NCBI Taxonomy" id="68282"/>
    <lineage>
        <taxon>Bacteria</taxon>
        <taxon>Bacillati</taxon>
        <taxon>Actinomycetota</taxon>
        <taxon>Actinomycetes</taxon>
        <taxon>Kitasatosporales</taxon>
        <taxon>Streptomycetaceae</taxon>
        <taxon>Streptomyces</taxon>
    </lineage>
</organism>
<dbReference type="Proteomes" id="UP001596409">
    <property type="component" value="Unassembled WGS sequence"/>
</dbReference>
<feature type="region of interest" description="Disordered" evidence="1">
    <location>
        <begin position="65"/>
        <end position="107"/>
    </location>
</feature>
<dbReference type="EMBL" id="JBHSYM010000030">
    <property type="protein sequence ID" value="MFC7013404.1"/>
    <property type="molecule type" value="Genomic_DNA"/>
</dbReference>
<accession>A0ABW2E096</accession>
<comment type="caution">
    <text evidence="3">The sequence shown here is derived from an EMBL/GenBank/DDBJ whole genome shotgun (WGS) entry which is preliminary data.</text>
</comment>
<gene>
    <name evidence="3" type="ORF">ACFQMH_17105</name>
</gene>
<feature type="transmembrane region" description="Helical" evidence="2">
    <location>
        <begin position="23"/>
        <end position="42"/>
    </location>
</feature>
<sequence length="226" mass="23027">MPLHARKHSAAGPHRGSPDHHRFRLFALVGVVVCAVVLPFAVASAGPPGGGEGEGLRAVRLLPQGDERADGAPGDGGGGPVPGRIDGKPADRIAGGPLPAEPARSPLGLGSATAVRCGPELTSPGGIEAQTCVVTQAARTWARTYYRNATGEPLESVLSLMAPDGRSVRMRCAVGAEDEPGTCETPRERTTGEPAAYDAVAEFASRAGYGPLLLRAGSNLPAEADS</sequence>
<proteinExistence type="predicted"/>
<keyword evidence="4" id="KW-1185">Reference proteome</keyword>